<evidence type="ECO:0000313" key="2">
    <source>
        <dbReference type="EMBL" id="EEH64480.1"/>
    </source>
</evidence>
<sequence length="236" mass="26047">MFDDCVFEVIPAYMWEAELAHLYAHVSKIVSVHGPVQLLGHSMGGLLAEGFARLYPGLVKHLVLLDTASPERFPTVKHEHVPFRKEVSCLGTSLFSRAVIHSFPVAVSALALARGNSFTQAKNLHNLYSTENAVRYFFAELQQEKVWTAQLVEVSKTHALQVPCLVLAAPGNLSAWLPSQKSWVRAQRILAENLASETKHVPGVANGEPRVFKVIERATHMVMLSQPAALNASTYL</sequence>
<comment type="caution">
    <text evidence="2">The sequence shown here is derived from an EMBL/GenBank/DDBJ whole genome shotgun (WGS) entry which is preliminary data.</text>
</comment>
<keyword evidence="3" id="KW-1185">Reference proteome</keyword>
<name>C0VYH7_9ACTO</name>
<dbReference type="InterPro" id="IPR000073">
    <property type="entry name" value="AB_hydrolase_1"/>
</dbReference>
<evidence type="ECO:0000259" key="1">
    <source>
        <dbReference type="Pfam" id="PF12697"/>
    </source>
</evidence>
<reference evidence="2 3" key="1">
    <citation type="submission" date="2009-01" db="EMBL/GenBank/DDBJ databases">
        <authorList>
            <person name="Qin X."/>
            <person name="Bachman B."/>
            <person name="Battles P."/>
            <person name="Bell A."/>
            <person name="Bess C."/>
            <person name="Bickham C."/>
            <person name="Chaboub L."/>
            <person name="Chen D."/>
            <person name="Coyle M."/>
            <person name="Deiros D.R."/>
            <person name="Dinh H."/>
            <person name="Forbes L."/>
            <person name="Fowler G."/>
            <person name="Francisco L."/>
            <person name="Fu Q."/>
            <person name="Gubbala S."/>
            <person name="Hale W."/>
            <person name="Han Y."/>
            <person name="Hemphill L."/>
            <person name="Highlander S.K."/>
            <person name="Hirani K."/>
            <person name="Hogues M."/>
            <person name="Jackson L."/>
            <person name="Jakkamsetti A."/>
            <person name="Javaid M."/>
            <person name="Jiang H."/>
            <person name="Korchina V."/>
            <person name="Kovar C."/>
            <person name="Lara F."/>
            <person name="Lee S."/>
            <person name="Mata R."/>
            <person name="Mathew T."/>
            <person name="Moen C."/>
            <person name="Morales K."/>
            <person name="Munidasa M."/>
            <person name="Nazareth L."/>
            <person name="Ngo R."/>
            <person name="Nguyen L."/>
            <person name="Okwuonu G."/>
            <person name="Ongeri F."/>
            <person name="Patil S."/>
            <person name="Petrosino J."/>
            <person name="Pham C."/>
            <person name="Pham P."/>
            <person name="Pu L.-L."/>
            <person name="Puazo M."/>
            <person name="Raj R."/>
            <person name="Reid J."/>
            <person name="Rouhana J."/>
            <person name="Saada N."/>
            <person name="Shang Y."/>
            <person name="Simmons D."/>
            <person name="Thornton R."/>
            <person name="Warren J."/>
            <person name="Weissenberger G."/>
            <person name="Zhang J."/>
            <person name="Zhang L."/>
            <person name="Zhou C."/>
            <person name="Zhu D."/>
            <person name="Muzny D."/>
            <person name="Worley K."/>
            <person name="Gibbs R."/>
        </authorList>
    </citation>
    <scope>NUCLEOTIDE SEQUENCE [LARGE SCALE GENOMIC DNA]</scope>
    <source>
        <strain evidence="2 3">DSM 15436</strain>
    </source>
</reference>
<dbReference type="Proteomes" id="UP000010301">
    <property type="component" value="Unassembled WGS sequence"/>
</dbReference>
<dbReference type="STRING" id="525245.HMPREF0044_0217"/>
<dbReference type="Gene3D" id="3.40.50.1820">
    <property type="entry name" value="alpha/beta hydrolase"/>
    <property type="match status" value="1"/>
</dbReference>
<organism evidence="2 3">
    <name type="scientific">Gleimia coleocanis DSM 15436</name>
    <dbReference type="NCBI Taxonomy" id="525245"/>
    <lineage>
        <taxon>Bacteria</taxon>
        <taxon>Bacillati</taxon>
        <taxon>Actinomycetota</taxon>
        <taxon>Actinomycetes</taxon>
        <taxon>Actinomycetales</taxon>
        <taxon>Actinomycetaceae</taxon>
        <taxon>Gleimia</taxon>
    </lineage>
</organism>
<feature type="domain" description="AB hydrolase-1" evidence="1">
    <location>
        <begin position="14"/>
        <end position="232"/>
    </location>
</feature>
<proteinExistence type="predicted"/>
<dbReference type="HOGENOM" id="CLU_1173462_0_0_11"/>
<protein>
    <recommendedName>
        <fullName evidence="1">AB hydrolase-1 domain-containing protein</fullName>
    </recommendedName>
</protein>
<dbReference type="InterPro" id="IPR029058">
    <property type="entry name" value="AB_hydrolase_fold"/>
</dbReference>
<accession>C0VYH7</accession>
<dbReference type="SUPFAM" id="SSF53474">
    <property type="entry name" value="alpha/beta-Hydrolases"/>
    <property type="match status" value="1"/>
</dbReference>
<gene>
    <name evidence="2" type="ORF">HMPREF0044_0217</name>
</gene>
<dbReference type="EMBL" id="ACFG01000004">
    <property type="protein sequence ID" value="EEH64480.1"/>
    <property type="molecule type" value="Genomic_DNA"/>
</dbReference>
<evidence type="ECO:0000313" key="3">
    <source>
        <dbReference type="Proteomes" id="UP000010301"/>
    </source>
</evidence>
<dbReference type="AlphaFoldDB" id="C0VYH7"/>
<dbReference type="Pfam" id="PF12697">
    <property type="entry name" value="Abhydrolase_6"/>
    <property type="match status" value="1"/>
</dbReference>
<dbReference type="GO" id="GO:0003824">
    <property type="term" value="F:catalytic activity"/>
    <property type="evidence" value="ECO:0007669"/>
    <property type="project" value="UniProtKB-ARBA"/>
</dbReference>